<gene>
    <name evidence="2" type="ORF">Rsub_12475</name>
</gene>
<accession>A0A2V0PIW9</accession>
<keyword evidence="1" id="KW-1133">Transmembrane helix</keyword>
<evidence type="ECO:0000313" key="2">
    <source>
        <dbReference type="EMBL" id="GBF99656.1"/>
    </source>
</evidence>
<keyword evidence="1" id="KW-0812">Transmembrane</keyword>
<dbReference type="Proteomes" id="UP000247498">
    <property type="component" value="Unassembled WGS sequence"/>
</dbReference>
<dbReference type="InParanoid" id="A0A2V0PIW9"/>
<dbReference type="AlphaFoldDB" id="A0A2V0PIW9"/>
<comment type="caution">
    <text evidence="2">The sequence shown here is derived from an EMBL/GenBank/DDBJ whole genome shotgun (WGS) entry which is preliminary data.</text>
</comment>
<reference evidence="2 3" key="1">
    <citation type="journal article" date="2018" name="Sci. Rep.">
        <title>Raphidocelis subcapitata (=Pseudokirchneriella subcapitata) provides an insight into genome evolution and environmental adaptations in the Sphaeropleales.</title>
        <authorList>
            <person name="Suzuki S."/>
            <person name="Yamaguchi H."/>
            <person name="Nakajima N."/>
            <person name="Kawachi M."/>
        </authorList>
    </citation>
    <scope>NUCLEOTIDE SEQUENCE [LARGE SCALE GENOMIC DNA]</scope>
    <source>
        <strain evidence="2 3">NIES-35</strain>
    </source>
</reference>
<organism evidence="2 3">
    <name type="scientific">Raphidocelis subcapitata</name>
    <dbReference type="NCBI Taxonomy" id="307507"/>
    <lineage>
        <taxon>Eukaryota</taxon>
        <taxon>Viridiplantae</taxon>
        <taxon>Chlorophyta</taxon>
        <taxon>core chlorophytes</taxon>
        <taxon>Chlorophyceae</taxon>
        <taxon>CS clade</taxon>
        <taxon>Sphaeropleales</taxon>
        <taxon>Selenastraceae</taxon>
        <taxon>Raphidocelis</taxon>
    </lineage>
</organism>
<sequence length="209" mass="22843">MAEKPKGFLSFRPIEASGLNKDEQYVWPSSDFEGFVKVELRGGPRNVKAATRRVGVQGSTIFWNEPLVLEVLDNANELRVMLCKDKVSQLPDGTTKRGTQVVAACGIYVSDILDAVPIDKYFELFRPGAGGDGGFIRLSLDYSTERPQYGYGNGVYSGGKQKKRRGWLLPVLLLAVAGAGAFFGKKYYDEQQKDKKPAGKGAAAAAKKK</sequence>
<name>A0A2V0PIW9_9CHLO</name>
<dbReference type="OrthoDB" id="566544at2759"/>
<evidence type="ECO:0000256" key="1">
    <source>
        <dbReference type="SAM" id="Phobius"/>
    </source>
</evidence>
<protein>
    <recommendedName>
        <fullName evidence="4">C2 domain-containing protein</fullName>
    </recommendedName>
</protein>
<proteinExistence type="predicted"/>
<evidence type="ECO:0000313" key="3">
    <source>
        <dbReference type="Proteomes" id="UP000247498"/>
    </source>
</evidence>
<dbReference type="EMBL" id="BDRX01000167">
    <property type="protein sequence ID" value="GBF99656.1"/>
    <property type="molecule type" value="Genomic_DNA"/>
</dbReference>
<feature type="transmembrane region" description="Helical" evidence="1">
    <location>
        <begin position="167"/>
        <end position="184"/>
    </location>
</feature>
<keyword evidence="1" id="KW-0472">Membrane</keyword>
<evidence type="ECO:0008006" key="4">
    <source>
        <dbReference type="Google" id="ProtNLM"/>
    </source>
</evidence>
<keyword evidence="3" id="KW-1185">Reference proteome</keyword>